<sequence length="72" mass="8277">MVLTTQWLPSHCPSHCRSRILTFQLAGTLFGALALDWLWRWHEPLGASNWPFNLITACSLKSCHVTLPRCER</sequence>
<evidence type="ECO:0000313" key="2">
    <source>
        <dbReference type="Proteomes" id="UP000256601"/>
    </source>
</evidence>
<dbReference type="AlphaFoldDB" id="A0A371C745"/>
<accession>A0A371C745</accession>
<reference evidence="1 2" key="1">
    <citation type="submission" date="2018-07" db="EMBL/GenBank/DDBJ databases">
        <title>Draft Genome Assemblies for Five Robust Yarrowia lipolytica Strains Exhibiting High Lipid Production and Pentose Sugar Utilization and Sugar Alcohol Secretion from Undetoxified Lignocellulosic Biomass Hydrolysates.</title>
        <authorList>
            <consortium name="DOE Joint Genome Institute"/>
            <person name="Walker C."/>
            <person name="Ryu S."/>
            <person name="Na H."/>
            <person name="Zane M."/>
            <person name="LaButti K."/>
            <person name="Lipzen A."/>
            <person name="Haridas S."/>
            <person name="Barry K."/>
            <person name="Grigoriev I.V."/>
            <person name="Quarterman J."/>
            <person name="Slininger P."/>
            <person name="Dien B."/>
            <person name="Trinh C.T."/>
        </authorList>
    </citation>
    <scope>NUCLEOTIDE SEQUENCE [LARGE SCALE GENOMIC DNA]</scope>
    <source>
        <strain evidence="1 2">YB392</strain>
    </source>
</reference>
<evidence type="ECO:0000313" key="1">
    <source>
        <dbReference type="EMBL" id="RDW26114.1"/>
    </source>
</evidence>
<protein>
    <submittedName>
        <fullName evidence="1">Uncharacterized protein</fullName>
    </submittedName>
</protein>
<organism evidence="1 2">
    <name type="scientific">Yarrowia lipolytica</name>
    <name type="common">Candida lipolytica</name>
    <dbReference type="NCBI Taxonomy" id="4952"/>
    <lineage>
        <taxon>Eukaryota</taxon>
        <taxon>Fungi</taxon>
        <taxon>Dikarya</taxon>
        <taxon>Ascomycota</taxon>
        <taxon>Saccharomycotina</taxon>
        <taxon>Dipodascomycetes</taxon>
        <taxon>Dipodascales</taxon>
        <taxon>Dipodascales incertae sedis</taxon>
        <taxon>Yarrowia</taxon>
    </lineage>
</organism>
<proteinExistence type="predicted"/>
<dbReference type="Proteomes" id="UP000256601">
    <property type="component" value="Unassembled WGS sequence"/>
</dbReference>
<name>A0A371C745_YARLL</name>
<gene>
    <name evidence="1" type="ORF">B0I71DRAFT_131431</name>
</gene>
<dbReference type="EMBL" id="KZ858986">
    <property type="protein sequence ID" value="RDW26114.1"/>
    <property type="molecule type" value="Genomic_DNA"/>
</dbReference>